<feature type="region of interest" description="Disordered" evidence="1">
    <location>
        <begin position="180"/>
        <end position="203"/>
    </location>
</feature>
<dbReference type="RefSeq" id="XP_067716156.1">
    <property type="nucleotide sequence ID" value="XM_067860055.1"/>
</dbReference>
<proteinExistence type="predicted"/>
<gene>
    <name evidence="2" type="ORF">BcabD6B2_35220</name>
</gene>
<protein>
    <recommendedName>
        <fullName evidence="4">FAM192A/Fyv6 N-terminal domain-containing protein</fullName>
    </recommendedName>
</protein>
<sequence length="236" mass="26131">MNFVRTQNYSGDKASGGLIDFAKGSLLSTDRDAPTSRSSTREAKDRAEGQFKPKELFSDRDLEYAAENLTSATAIASAFSEEDIAHLDQLEKRRNELWKRRRLEEEEFVKEAQRLRNALPDEDAREAKRQNSGSTSGEAPEVSISLFAKSNERYKSSQRIIGPEIRIVPRSTVTCVDQSCEGASEKAKSSRKETESVSVDRGNAIDKGVSQNEGVQLEESVVSGLALVQGYTSEED</sequence>
<name>A0AAV4LV22_BABCB</name>
<evidence type="ECO:0000256" key="1">
    <source>
        <dbReference type="SAM" id="MobiDB-lite"/>
    </source>
</evidence>
<dbReference type="EMBL" id="BPLF01000003">
    <property type="protein sequence ID" value="GIX64087.1"/>
    <property type="molecule type" value="Genomic_DNA"/>
</dbReference>
<dbReference type="AlphaFoldDB" id="A0AAV4LV22"/>
<accession>A0AAV4LV22</accession>
<dbReference type="GeneID" id="94195568"/>
<organism evidence="2 3">
    <name type="scientific">Babesia caballi</name>
    <dbReference type="NCBI Taxonomy" id="5871"/>
    <lineage>
        <taxon>Eukaryota</taxon>
        <taxon>Sar</taxon>
        <taxon>Alveolata</taxon>
        <taxon>Apicomplexa</taxon>
        <taxon>Aconoidasida</taxon>
        <taxon>Piroplasmida</taxon>
        <taxon>Babesiidae</taxon>
        <taxon>Babesia</taxon>
    </lineage>
</organism>
<keyword evidence="3" id="KW-1185">Reference proteome</keyword>
<feature type="region of interest" description="Disordered" evidence="1">
    <location>
        <begin position="28"/>
        <end position="52"/>
    </location>
</feature>
<feature type="compositionally biased region" description="Basic and acidic residues" evidence="1">
    <location>
        <begin position="29"/>
        <end position="52"/>
    </location>
</feature>
<evidence type="ECO:0000313" key="2">
    <source>
        <dbReference type="EMBL" id="GIX64087.1"/>
    </source>
</evidence>
<feature type="region of interest" description="Disordered" evidence="1">
    <location>
        <begin position="114"/>
        <end position="142"/>
    </location>
</feature>
<comment type="caution">
    <text evidence="2">The sequence shown here is derived from an EMBL/GenBank/DDBJ whole genome shotgun (WGS) entry which is preliminary data.</text>
</comment>
<evidence type="ECO:0000313" key="3">
    <source>
        <dbReference type="Proteomes" id="UP001497744"/>
    </source>
</evidence>
<dbReference type="Proteomes" id="UP001497744">
    <property type="component" value="Unassembled WGS sequence"/>
</dbReference>
<reference evidence="2 3" key="1">
    <citation type="submission" date="2021-06" db="EMBL/GenBank/DDBJ databases">
        <title>Genome sequence of Babesia caballi.</title>
        <authorList>
            <person name="Yamagishi J."/>
            <person name="Kidaka T."/>
            <person name="Ochi A."/>
        </authorList>
    </citation>
    <scope>NUCLEOTIDE SEQUENCE [LARGE SCALE GENOMIC DNA]</scope>
    <source>
        <strain evidence="2">USDA-D6B2</strain>
    </source>
</reference>
<feature type="compositionally biased region" description="Basic and acidic residues" evidence="1">
    <location>
        <begin position="183"/>
        <end position="195"/>
    </location>
</feature>
<evidence type="ECO:0008006" key="4">
    <source>
        <dbReference type="Google" id="ProtNLM"/>
    </source>
</evidence>